<protein>
    <submittedName>
        <fullName evidence="1">Uncharacterized protein</fullName>
    </submittedName>
</protein>
<gene>
    <name evidence="1" type="ORF">OSB1V03_LOCUS19587</name>
</gene>
<sequence>MTNMADKWLKCFRESAKKVCDKNGVKFLEWVVDPYVSDALDLGCSKDWKYGSDICTTSLSQVPQQLPNGTQNESKSILFPLYMFLSEFGKLDNSHELTSFEQIK</sequence>
<evidence type="ECO:0000313" key="2">
    <source>
        <dbReference type="Proteomes" id="UP000759131"/>
    </source>
</evidence>
<accession>A0A7R9LKZ0</accession>
<evidence type="ECO:0000313" key="1">
    <source>
        <dbReference type="EMBL" id="CAD7643419.1"/>
    </source>
</evidence>
<keyword evidence="2" id="KW-1185">Reference proteome</keyword>
<dbReference type="AlphaFoldDB" id="A0A7R9LKZ0"/>
<organism evidence="1">
    <name type="scientific">Medioppia subpectinata</name>
    <dbReference type="NCBI Taxonomy" id="1979941"/>
    <lineage>
        <taxon>Eukaryota</taxon>
        <taxon>Metazoa</taxon>
        <taxon>Ecdysozoa</taxon>
        <taxon>Arthropoda</taxon>
        <taxon>Chelicerata</taxon>
        <taxon>Arachnida</taxon>
        <taxon>Acari</taxon>
        <taxon>Acariformes</taxon>
        <taxon>Sarcoptiformes</taxon>
        <taxon>Oribatida</taxon>
        <taxon>Brachypylina</taxon>
        <taxon>Oppioidea</taxon>
        <taxon>Oppiidae</taxon>
        <taxon>Medioppia</taxon>
    </lineage>
</organism>
<dbReference type="Proteomes" id="UP000759131">
    <property type="component" value="Unassembled WGS sequence"/>
</dbReference>
<reference evidence="1" key="1">
    <citation type="submission" date="2020-11" db="EMBL/GenBank/DDBJ databases">
        <authorList>
            <person name="Tran Van P."/>
        </authorList>
    </citation>
    <scope>NUCLEOTIDE SEQUENCE</scope>
</reference>
<proteinExistence type="predicted"/>
<dbReference type="EMBL" id="CAJPIZ010029193">
    <property type="protein sequence ID" value="CAG2119640.1"/>
    <property type="molecule type" value="Genomic_DNA"/>
</dbReference>
<name>A0A7R9LKZ0_9ACAR</name>
<dbReference type="EMBL" id="OC883768">
    <property type="protein sequence ID" value="CAD7643419.1"/>
    <property type="molecule type" value="Genomic_DNA"/>
</dbReference>